<proteinExistence type="predicted"/>
<sequence>MGGTEVVGGYPVPAGADNRVFPYDSAATVVYWGDKAGNPLVRKLVDEVRDWLGHPEIVTSLAHQWGVDAKHHMDQSSGGLTSCLLDVKAYWQGPAFDSFAGYIGQVQEVVKANAQVLTEMGKLIQEMHKHITETYKSGIQFIGQCAADILAAAGGIAGNWAKLWGAVAEGVLTLLGRFVTSTSTLAQKALDVMDGYSKSAFDLESKAVDLKIPDTAPASVGENGNWKVKPAT</sequence>
<name>A0A1G6QY02_9PSEU</name>
<accession>A0A1G6QY02</accession>
<evidence type="ECO:0008006" key="3">
    <source>
        <dbReference type="Google" id="ProtNLM"/>
    </source>
</evidence>
<dbReference type="AlphaFoldDB" id="A0A1G6QY02"/>
<organism evidence="1 2">
    <name type="scientific">Actinokineospora iranica</name>
    <dbReference type="NCBI Taxonomy" id="1271860"/>
    <lineage>
        <taxon>Bacteria</taxon>
        <taxon>Bacillati</taxon>
        <taxon>Actinomycetota</taxon>
        <taxon>Actinomycetes</taxon>
        <taxon>Pseudonocardiales</taxon>
        <taxon>Pseudonocardiaceae</taxon>
        <taxon>Actinokineospora</taxon>
    </lineage>
</organism>
<dbReference type="OrthoDB" id="3688144at2"/>
<evidence type="ECO:0000313" key="2">
    <source>
        <dbReference type="Proteomes" id="UP000199501"/>
    </source>
</evidence>
<reference evidence="2" key="1">
    <citation type="submission" date="2016-10" db="EMBL/GenBank/DDBJ databases">
        <authorList>
            <person name="Varghese N."/>
            <person name="Submissions S."/>
        </authorList>
    </citation>
    <scope>NUCLEOTIDE SEQUENCE [LARGE SCALE GENOMIC DNA]</scope>
    <source>
        <strain evidence="2">IBRC-M 10403</strain>
    </source>
</reference>
<dbReference type="STRING" id="1271860.SAMN05216174_10631"/>
<dbReference type="Gene3D" id="1.10.287.1060">
    <property type="entry name" value="ESAT-6-like"/>
    <property type="match status" value="1"/>
</dbReference>
<dbReference type="InterPro" id="IPR036689">
    <property type="entry name" value="ESAT-6-like_sf"/>
</dbReference>
<dbReference type="RefSeq" id="WP_091450460.1">
    <property type="nucleotide sequence ID" value="NZ_FMZZ01000006.1"/>
</dbReference>
<dbReference type="SUPFAM" id="SSF140453">
    <property type="entry name" value="EsxAB dimer-like"/>
    <property type="match status" value="1"/>
</dbReference>
<gene>
    <name evidence="1" type="ORF">SAMN05216174_10631</name>
</gene>
<evidence type="ECO:0000313" key="1">
    <source>
        <dbReference type="EMBL" id="SDC97212.1"/>
    </source>
</evidence>
<dbReference type="EMBL" id="FMZZ01000006">
    <property type="protein sequence ID" value="SDC97212.1"/>
    <property type="molecule type" value="Genomic_DNA"/>
</dbReference>
<keyword evidence="2" id="KW-1185">Reference proteome</keyword>
<protein>
    <recommendedName>
        <fullName evidence="3">Proteins of 100 residues with WXG</fullName>
    </recommendedName>
</protein>
<dbReference type="Proteomes" id="UP000199501">
    <property type="component" value="Unassembled WGS sequence"/>
</dbReference>